<dbReference type="EMBL" id="JAPWIS010000012">
    <property type="protein sequence ID" value="MCZ4586475.1"/>
    <property type="molecule type" value="Genomic_DNA"/>
</dbReference>
<dbReference type="EMBL" id="CP130953">
    <property type="protein sequence ID" value="WLF45043.1"/>
    <property type="molecule type" value="Genomic_DNA"/>
</dbReference>
<accession>A0AAX3Y6W8</accession>
<dbReference type="RefSeq" id="WP_269591658.1">
    <property type="nucleotide sequence ID" value="NZ_CP130953.1"/>
</dbReference>
<dbReference type="AlphaFoldDB" id="A0AAX3Y6W8"/>
<evidence type="ECO:0000313" key="3">
    <source>
        <dbReference type="Proteomes" id="UP001066327"/>
    </source>
</evidence>
<keyword evidence="3" id="KW-1185">Reference proteome</keyword>
<dbReference type="Proteomes" id="UP001066327">
    <property type="component" value="Unassembled WGS sequence"/>
</dbReference>
<dbReference type="Proteomes" id="UP001231166">
    <property type="component" value="Chromosome"/>
</dbReference>
<sequence>MRLQTRNFLPAVKRTGVHTLELNFAGQRYQLTESEARTLATDLLKLADPQGES</sequence>
<evidence type="ECO:0000313" key="4">
    <source>
        <dbReference type="Proteomes" id="UP001231166"/>
    </source>
</evidence>
<evidence type="ECO:0000313" key="1">
    <source>
        <dbReference type="EMBL" id="MCZ4586475.1"/>
    </source>
</evidence>
<evidence type="ECO:0000313" key="2">
    <source>
        <dbReference type="EMBL" id="WLF45043.1"/>
    </source>
</evidence>
<organism evidence="2 4">
    <name type="scientific">Rhodococcus opacus</name>
    <name type="common">Nocardia opaca</name>
    <dbReference type="NCBI Taxonomy" id="37919"/>
    <lineage>
        <taxon>Bacteria</taxon>
        <taxon>Bacillati</taxon>
        <taxon>Actinomycetota</taxon>
        <taxon>Actinomycetes</taxon>
        <taxon>Mycobacteriales</taxon>
        <taxon>Nocardiaceae</taxon>
        <taxon>Rhodococcus</taxon>
    </lineage>
</organism>
<reference evidence="2" key="2">
    <citation type="submission" date="2023-07" db="EMBL/GenBank/DDBJ databases">
        <title>Genomic analysis of Rhodococcus opacus VOC-14 with glycol ethers degradation activity.</title>
        <authorList>
            <person name="Narkevich D.A."/>
            <person name="Hlushen A.M."/>
            <person name="Akhremchuk A.E."/>
            <person name="Sikolenko M.A."/>
            <person name="Valentovich L.N."/>
        </authorList>
    </citation>
    <scope>NUCLEOTIDE SEQUENCE</scope>
    <source>
        <strain evidence="2">VOC-14</strain>
    </source>
</reference>
<protein>
    <submittedName>
        <fullName evidence="2">Uncharacterized protein</fullName>
    </submittedName>
</protein>
<name>A0AAX3Y6W8_RHOOP</name>
<gene>
    <name evidence="1" type="ORF">O4328_22800</name>
    <name evidence="2" type="ORF">Q5707_24450</name>
</gene>
<reference evidence="1" key="1">
    <citation type="submission" date="2022-12" db="EMBL/GenBank/DDBJ databases">
        <authorList>
            <person name="Krivoruchko A.V."/>
            <person name="Elkin A."/>
        </authorList>
    </citation>
    <scope>NUCLEOTIDE SEQUENCE</scope>
    <source>
        <strain evidence="1">IEGM 249</strain>
    </source>
</reference>
<proteinExistence type="predicted"/>